<evidence type="ECO:0000313" key="3">
    <source>
        <dbReference type="EMBL" id="KAF9762789.1"/>
    </source>
</evidence>
<protein>
    <submittedName>
        <fullName evidence="3">Uncharacterized protein</fullName>
    </submittedName>
</protein>
<accession>A0A9P6GZG5</accession>
<organism evidence="3 4">
    <name type="scientific">Nosema granulosis</name>
    <dbReference type="NCBI Taxonomy" id="83296"/>
    <lineage>
        <taxon>Eukaryota</taxon>
        <taxon>Fungi</taxon>
        <taxon>Fungi incertae sedis</taxon>
        <taxon>Microsporidia</taxon>
        <taxon>Nosematidae</taxon>
        <taxon>Nosema</taxon>
    </lineage>
</organism>
<dbReference type="Proteomes" id="UP000740883">
    <property type="component" value="Unassembled WGS sequence"/>
</dbReference>
<feature type="compositionally biased region" description="Basic and acidic residues" evidence="1">
    <location>
        <begin position="40"/>
        <end position="51"/>
    </location>
</feature>
<feature type="chain" id="PRO_5040165953" evidence="2">
    <location>
        <begin position="20"/>
        <end position="192"/>
    </location>
</feature>
<keyword evidence="4" id="KW-1185">Reference proteome</keyword>
<keyword evidence="2" id="KW-0732">Signal</keyword>
<name>A0A9P6GZG5_9MICR</name>
<proteinExistence type="predicted"/>
<feature type="compositionally biased region" description="Polar residues" evidence="1">
    <location>
        <begin position="89"/>
        <end position="101"/>
    </location>
</feature>
<evidence type="ECO:0000313" key="4">
    <source>
        <dbReference type="Proteomes" id="UP000740883"/>
    </source>
</evidence>
<feature type="signal peptide" evidence="2">
    <location>
        <begin position="1"/>
        <end position="19"/>
    </location>
</feature>
<sequence>MKLFIQLISFFFFSKFIKAEKSVGLIKTKETSKMVSGKGASEHVASEHEDSSSGNDVIIKISENKKKKKSAEQKVPKTKAKKQSEKLRTGQSPVTPVTAVPDSTYQVPTSNILFKDLDTKKVEIPETDYKELVSNTKILNNVISGLQKILSVNNNIIKKVQNLNPDKENSKARDLFNIKVIEVSDDAKSPAK</sequence>
<gene>
    <name evidence="3" type="ORF">NGRA_1745</name>
</gene>
<comment type="caution">
    <text evidence="3">The sequence shown here is derived from an EMBL/GenBank/DDBJ whole genome shotgun (WGS) entry which is preliminary data.</text>
</comment>
<evidence type="ECO:0000256" key="2">
    <source>
        <dbReference type="SAM" id="SignalP"/>
    </source>
</evidence>
<dbReference type="AlphaFoldDB" id="A0A9P6GZG5"/>
<dbReference type="EMBL" id="SBJO01000133">
    <property type="protein sequence ID" value="KAF9762789.1"/>
    <property type="molecule type" value="Genomic_DNA"/>
</dbReference>
<reference evidence="3 4" key="1">
    <citation type="journal article" date="2020" name="Genome Biol. Evol.">
        <title>Comparative genomics of strictly vertically transmitted, feminizing microsporidia endosymbionts of amphipod crustaceans.</title>
        <authorList>
            <person name="Cormier A."/>
            <person name="Chebbi M.A."/>
            <person name="Giraud I."/>
            <person name="Wattier R."/>
            <person name="Teixeira M."/>
            <person name="Gilbert C."/>
            <person name="Rigaud T."/>
            <person name="Cordaux R."/>
        </authorList>
    </citation>
    <scope>NUCLEOTIDE SEQUENCE [LARGE SCALE GENOMIC DNA]</scope>
    <source>
        <strain evidence="3 4">Ou3-Ou53</strain>
    </source>
</reference>
<evidence type="ECO:0000256" key="1">
    <source>
        <dbReference type="SAM" id="MobiDB-lite"/>
    </source>
</evidence>
<feature type="region of interest" description="Disordered" evidence="1">
    <location>
        <begin position="36"/>
        <end position="101"/>
    </location>
</feature>